<proteinExistence type="predicted"/>
<dbReference type="InterPro" id="IPR051805">
    <property type="entry name" value="Dehydratase_Activator_Redct"/>
</dbReference>
<evidence type="ECO:0000313" key="6">
    <source>
        <dbReference type="EMBL" id="MBC5629505.1"/>
    </source>
</evidence>
<dbReference type="InterPro" id="IPR043129">
    <property type="entry name" value="ATPase_NBD"/>
</dbReference>
<dbReference type="SUPFAM" id="SSF53067">
    <property type="entry name" value="Actin-like ATPase domain"/>
    <property type="match status" value="1"/>
</dbReference>
<keyword evidence="4" id="KW-0411">Iron-sulfur</keyword>
<name>A0ABR7DDN7_9CLOT</name>
<evidence type="ECO:0000313" key="7">
    <source>
        <dbReference type="Proteomes" id="UP000596929"/>
    </source>
</evidence>
<evidence type="ECO:0000256" key="3">
    <source>
        <dbReference type="ARBA" id="ARBA00023004"/>
    </source>
</evidence>
<protein>
    <submittedName>
        <fullName evidence="6">2-hydroxyglutaryl-CoA dehydratase</fullName>
    </submittedName>
</protein>
<dbReference type="Proteomes" id="UP000596929">
    <property type="component" value="Unassembled WGS sequence"/>
</dbReference>
<dbReference type="InterPro" id="IPR002731">
    <property type="entry name" value="ATPase_BadF"/>
</dbReference>
<keyword evidence="3" id="KW-0408">Iron</keyword>
<comment type="cofactor">
    <cofactor evidence="1">
        <name>[4Fe-4S] cluster</name>
        <dbReference type="ChEBI" id="CHEBI:49883"/>
    </cofactor>
</comment>
<comment type="caution">
    <text evidence="6">The sequence shown here is derived from an EMBL/GenBank/DDBJ whole genome shotgun (WGS) entry which is preliminary data.</text>
</comment>
<evidence type="ECO:0000256" key="1">
    <source>
        <dbReference type="ARBA" id="ARBA00001966"/>
    </source>
</evidence>
<keyword evidence="7" id="KW-1185">Reference proteome</keyword>
<dbReference type="PANTHER" id="PTHR32329:SF2">
    <property type="entry name" value="BIFUNCTIONAL PROTEIN [INCLUDES 2-HYDROXYACYL-COA DEHYDRATASE (N-TER) AND ITS ACTIVATOR DOMAIN (C_TERM)"/>
    <property type="match status" value="1"/>
</dbReference>
<evidence type="ECO:0000259" key="5">
    <source>
        <dbReference type="Pfam" id="PF01869"/>
    </source>
</evidence>
<dbReference type="InterPro" id="IPR008275">
    <property type="entry name" value="CoA_E_activase_dom"/>
</dbReference>
<keyword evidence="2" id="KW-0479">Metal-binding</keyword>
<reference evidence="6 7" key="1">
    <citation type="submission" date="2020-08" db="EMBL/GenBank/DDBJ databases">
        <title>Genome public.</title>
        <authorList>
            <person name="Liu C."/>
            <person name="Sun Q."/>
        </authorList>
    </citation>
    <scope>NUCLEOTIDE SEQUENCE [LARGE SCALE GENOMIC DNA]</scope>
    <source>
        <strain evidence="6 7">NSJ-6</strain>
    </source>
</reference>
<feature type="domain" description="ATPase BadF/BadG/BcrA/BcrD type" evidence="5">
    <location>
        <begin position="4"/>
        <end position="252"/>
    </location>
</feature>
<dbReference type="PANTHER" id="PTHR32329">
    <property type="entry name" value="BIFUNCTIONAL PROTEIN [INCLUDES 2-HYDROXYACYL-COA DEHYDRATASE (N-TER) AND ITS ACTIVATOR DOMAIN (C_TERM)-RELATED"/>
    <property type="match status" value="1"/>
</dbReference>
<dbReference type="Gene3D" id="3.30.420.40">
    <property type="match status" value="2"/>
</dbReference>
<evidence type="ECO:0000256" key="4">
    <source>
        <dbReference type="ARBA" id="ARBA00023014"/>
    </source>
</evidence>
<gene>
    <name evidence="6" type="ORF">H8S20_11460</name>
</gene>
<evidence type="ECO:0000256" key="2">
    <source>
        <dbReference type="ARBA" id="ARBA00022723"/>
    </source>
</evidence>
<dbReference type="EMBL" id="JACOOO010000024">
    <property type="protein sequence ID" value="MBC5629505.1"/>
    <property type="molecule type" value="Genomic_DNA"/>
</dbReference>
<sequence>MYSLGIDIGSTTSKVVILKDGKSIVGTAIVTAGIGTNGPIKALEVAFENAGISMEDICYIVATGYGRRSFTKANYEISELSCHARGVKFIFPEAGTIIDIGGQDAKVLTVNSKGQMSNFLMNDKCAAGTGRFLDVMANILQLDISELESEAKKADNPVKISNTCTVFAESEVISQLAMGATIPNVVAGICQSVAVRVAALVKRVGIKETVCMSGGVAQNGGVRKALEVELGVPILYSDKAQLMGALGAALYAYDRSKN</sequence>
<dbReference type="RefSeq" id="WP_186860195.1">
    <property type="nucleotide sequence ID" value="NZ_JACOOO010000024.1"/>
</dbReference>
<dbReference type="NCBIfam" id="TIGR00241">
    <property type="entry name" value="CoA_E_activ"/>
    <property type="match status" value="1"/>
</dbReference>
<accession>A0ABR7DDN7</accession>
<dbReference type="Pfam" id="PF01869">
    <property type="entry name" value="BcrAD_BadFG"/>
    <property type="match status" value="1"/>
</dbReference>
<organism evidence="6 7">
    <name type="scientific">Clostridium hominis</name>
    <dbReference type="NCBI Taxonomy" id="2763036"/>
    <lineage>
        <taxon>Bacteria</taxon>
        <taxon>Bacillati</taxon>
        <taxon>Bacillota</taxon>
        <taxon>Clostridia</taxon>
        <taxon>Eubacteriales</taxon>
        <taxon>Clostridiaceae</taxon>
        <taxon>Clostridium</taxon>
    </lineage>
</organism>